<dbReference type="HAMAP" id="MF_00659">
    <property type="entry name" value="UPF0250"/>
    <property type="match status" value="1"/>
</dbReference>
<dbReference type="EMBL" id="RKHR01000004">
    <property type="protein sequence ID" value="ROS01365.1"/>
    <property type="molecule type" value="Genomic_DNA"/>
</dbReference>
<dbReference type="AlphaFoldDB" id="A0A3N2DPW7"/>
<accession>A0A3N2DPW7</accession>
<organism evidence="3 4">
    <name type="scientific">Sinobacterium caligoides</name>
    <dbReference type="NCBI Taxonomy" id="933926"/>
    <lineage>
        <taxon>Bacteria</taxon>
        <taxon>Pseudomonadati</taxon>
        <taxon>Pseudomonadota</taxon>
        <taxon>Gammaproteobacteria</taxon>
        <taxon>Cellvibrionales</taxon>
        <taxon>Spongiibacteraceae</taxon>
        <taxon>Sinobacterium</taxon>
    </lineage>
</organism>
<keyword evidence="4" id="KW-1185">Reference proteome</keyword>
<gene>
    <name evidence="3" type="ORF">EDC56_1806</name>
</gene>
<comment type="similarity">
    <text evidence="1 2">Belongs to the UPF0250 family.</text>
</comment>
<dbReference type="SUPFAM" id="SSF117991">
    <property type="entry name" value="YbeD/HP0495-like"/>
    <property type="match status" value="1"/>
</dbReference>
<dbReference type="RefSeq" id="WP_123712163.1">
    <property type="nucleotide sequence ID" value="NZ_RKHR01000004.1"/>
</dbReference>
<proteinExistence type="inferred from homology"/>
<dbReference type="GO" id="GO:0005829">
    <property type="term" value="C:cytosol"/>
    <property type="evidence" value="ECO:0007669"/>
    <property type="project" value="TreeGrafter"/>
</dbReference>
<evidence type="ECO:0000256" key="1">
    <source>
        <dbReference type="ARBA" id="ARBA00008460"/>
    </source>
</evidence>
<evidence type="ECO:0000313" key="4">
    <source>
        <dbReference type="Proteomes" id="UP000275394"/>
    </source>
</evidence>
<dbReference type="OrthoDB" id="9793424at2"/>
<sequence length="90" mass="9775">MSKAPQDPPKIEFPCDYLIKVIGDAEHDFPVVVCEVMAKHDESFDGQFTVRNSGKGTFASVNVTITATGEIQLAAIHADLQATGRVRMVI</sequence>
<dbReference type="InterPro" id="IPR007454">
    <property type="entry name" value="UPF0250_YbeD-like"/>
</dbReference>
<dbReference type="Gene3D" id="3.30.70.260">
    <property type="match status" value="1"/>
</dbReference>
<reference evidence="3 4" key="1">
    <citation type="submission" date="2018-11" db="EMBL/GenBank/DDBJ databases">
        <title>Genomic Encyclopedia of Type Strains, Phase IV (KMG-IV): sequencing the most valuable type-strain genomes for metagenomic binning, comparative biology and taxonomic classification.</title>
        <authorList>
            <person name="Goeker M."/>
        </authorList>
    </citation>
    <scope>NUCLEOTIDE SEQUENCE [LARGE SCALE GENOMIC DNA]</scope>
    <source>
        <strain evidence="3 4">DSM 100316</strain>
    </source>
</reference>
<protein>
    <recommendedName>
        <fullName evidence="2">UPF0250 protein EDC56_1806</fullName>
    </recommendedName>
</protein>
<comment type="caution">
    <text evidence="3">The sequence shown here is derived from an EMBL/GenBank/DDBJ whole genome shotgun (WGS) entry which is preliminary data.</text>
</comment>
<evidence type="ECO:0000256" key="2">
    <source>
        <dbReference type="HAMAP-Rule" id="MF_00659"/>
    </source>
</evidence>
<dbReference type="PANTHER" id="PTHR38036:SF1">
    <property type="entry name" value="UPF0250 PROTEIN YBED"/>
    <property type="match status" value="1"/>
</dbReference>
<dbReference type="Pfam" id="PF04359">
    <property type="entry name" value="DUF493"/>
    <property type="match status" value="1"/>
</dbReference>
<dbReference type="Proteomes" id="UP000275394">
    <property type="component" value="Unassembled WGS sequence"/>
</dbReference>
<name>A0A3N2DPW7_9GAMM</name>
<evidence type="ECO:0000313" key="3">
    <source>
        <dbReference type="EMBL" id="ROS01365.1"/>
    </source>
</evidence>
<dbReference type="InterPro" id="IPR027471">
    <property type="entry name" value="YbeD-like_sf"/>
</dbReference>
<dbReference type="PANTHER" id="PTHR38036">
    <property type="entry name" value="UPF0250 PROTEIN YBED"/>
    <property type="match status" value="1"/>
</dbReference>